<name>A0ABW9UEY9_9BACL</name>
<evidence type="ECO:0000259" key="1">
    <source>
        <dbReference type="Pfam" id="PF07007"/>
    </source>
</evidence>
<evidence type="ECO:0000313" key="3">
    <source>
        <dbReference type="Proteomes" id="UP000467637"/>
    </source>
</evidence>
<dbReference type="InterPro" id="IPR009739">
    <property type="entry name" value="LprI-like_N"/>
</dbReference>
<organism evidence="2 3">
    <name type="scientific">Paenibacillus anseongense</name>
    <dbReference type="NCBI Taxonomy" id="2682845"/>
    <lineage>
        <taxon>Bacteria</taxon>
        <taxon>Bacillati</taxon>
        <taxon>Bacillota</taxon>
        <taxon>Bacilli</taxon>
        <taxon>Bacillales</taxon>
        <taxon>Paenibacillaceae</taxon>
        <taxon>Paenibacillus</taxon>
    </lineage>
</organism>
<comment type="caution">
    <text evidence="2">The sequence shown here is derived from an EMBL/GenBank/DDBJ whole genome shotgun (WGS) entry which is preliminary data.</text>
</comment>
<sequence length="214" mass="24804">MNRLIVSSFLLVILTSCSDTPAKDIVDSAPIKSAGTESTVLIDKSTNSKSIDVESESIDTKVYSDYLSNQPERQFSKVIRDNPIDKDYAKENNEFQNSTDFNTSNWVELEAKYTRIWDQELNNIYEKLLTKLNAEDKESLIKAQRGWVQYQTNEIEFSEHFINLSDEKGPLLGTQGYVDTQIATKNRIKTRTIQLYEYYYLIDEKIEFTYKSKV</sequence>
<dbReference type="Gene3D" id="1.20.1270.180">
    <property type="match status" value="1"/>
</dbReference>
<gene>
    <name evidence="2" type="ORF">GON05_24370</name>
</gene>
<dbReference type="EMBL" id="WSEM01000020">
    <property type="protein sequence ID" value="MVQ37763.1"/>
    <property type="molecule type" value="Genomic_DNA"/>
</dbReference>
<keyword evidence="3" id="KW-1185">Reference proteome</keyword>
<accession>A0ABW9UEY9</accession>
<dbReference type="Pfam" id="PF07007">
    <property type="entry name" value="LprI"/>
    <property type="match status" value="1"/>
</dbReference>
<reference evidence="2 3" key="1">
    <citation type="submission" date="2019-12" db="EMBL/GenBank/DDBJ databases">
        <authorList>
            <person name="Huq M.A."/>
        </authorList>
    </citation>
    <scope>NUCLEOTIDE SEQUENCE [LARGE SCALE GENOMIC DNA]</scope>
    <source>
        <strain evidence="2 3">MAH-34</strain>
    </source>
</reference>
<dbReference type="Proteomes" id="UP000467637">
    <property type="component" value="Unassembled WGS sequence"/>
</dbReference>
<proteinExistence type="predicted"/>
<protein>
    <submittedName>
        <fullName evidence="2">DUF1311 domain-containing protein</fullName>
    </submittedName>
</protein>
<dbReference type="RefSeq" id="WP_157322702.1">
    <property type="nucleotide sequence ID" value="NZ_WSEM01000020.1"/>
</dbReference>
<dbReference type="PROSITE" id="PS51257">
    <property type="entry name" value="PROKAR_LIPOPROTEIN"/>
    <property type="match status" value="1"/>
</dbReference>
<feature type="domain" description="Lysozyme inhibitor LprI-like N-terminal" evidence="1">
    <location>
        <begin position="111"/>
        <end position="195"/>
    </location>
</feature>
<evidence type="ECO:0000313" key="2">
    <source>
        <dbReference type="EMBL" id="MVQ37763.1"/>
    </source>
</evidence>